<evidence type="ECO:0000313" key="2">
    <source>
        <dbReference type="EMBL" id="AZA12773.1"/>
    </source>
</evidence>
<dbReference type="KEGG" id="ccho:CCHOA_01725"/>
<accession>A0A3G6J4V8</accession>
<dbReference type="AlphaFoldDB" id="A0A3G6J4V8"/>
<protein>
    <submittedName>
        <fullName evidence="2">Uncharacterized protein</fullName>
    </submittedName>
</protein>
<feature type="compositionally biased region" description="Low complexity" evidence="1">
    <location>
        <begin position="481"/>
        <end position="519"/>
    </location>
</feature>
<dbReference type="Proteomes" id="UP000269019">
    <property type="component" value="Chromosome"/>
</dbReference>
<evidence type="ECO:0000313" key="3">
    <source>
        <dbReference type="Proteomes" id="UP000269019"/>
    </source>
</evidence>
<sequence length="519" mass="55032">MVCAARCRPGSPLQRKLAASLPPIEGISRCLLAHSGTVLGATLAILCFVLVKFTLRNFRSIAAAATIDFRRPELASETTSDEELAAAMPTVGVLTGDAARGKTDLVSGLQLLSTCMCHSTEDNTLVRMLAHPHPANLQDSTEFSLVWLAGGLRYELRLVVDAQGIVKESLRVRTDTMWIPLYTRTGTNQFFHAEAGVTFQQSRTIADMASPWTLTLSAWAKIGNVERHAEAIAWITKAVVMLPPIPQDPTPEGQWELLLRSLADQPALLGDMAAVLQALYPAIMELSIPSAAVAVEDRSACTVLNAALAGKPIPHSHTHVTVSTAQVLRILPLLQLAFADGSRRRLAAQGSDIATIGQLYHLVAIISARLLGGIVIADLARTTVDVQRVVAAAHTAMCGRSRACTNGTSPAQILVAVGQSQVAEHLARTSTQPIALWRVDPGSGGTLALKRVSRSLVPAEEEGSLHPPSFLQIITEAVPDSAPTAASSTPSTTLRSAHNPPSAQPAAPQQHSSSSLGVF</sequence>
<proteinExistence type="predicted"/>
<gene>
    <name evidence="2" type="ORF">CCHOA_01725</name>
</gene>
<feature type="region of interest" description="Disordered" evidence="1">
    <location>
        <begin position="480"/>
        <end position="519"/>
    </location>
</feature>
<evidence type="ECO:0000256" key="1">
    <source>
        <dbReference type="SAM" id="MobiDB-lite"/>
    </source>
</evidence>
<dbReference type="EMBL" id="CP033896">
    <property type="protein sequence ID" value="AZA12773.1"/>
    <property type="molecule type" value="Genomic_DNA"/>
</dbReference>
<keyword evidence="3" id="KW-1185">Reference proteome</keyword>
<organism evidence="2 3">
    <name type="scientific">Corynebacterium choanae</name>
    <dbReference type="NCBI Taxonomy" id="1862358"/>
    <lineage>
        <taxon>Bacteria</taxon>
        <taxon>Bacillati</taxon>
        <taxon>Actinomycetota</taxon>
        <taxon>Actinomycetes</taxon>
        <taxon>Mycobacteriales</taxon>
        <taxon>Corynebacteriaceae</taxon>
        <taxon>Corynebacterium</taxon>
    </lineage>
</organism>
<reference evidence="2 3" key="1">
    <citation type="submission" date="2018-11" db="EMBL/GenBank/DDBJ databases">
        <authorList>
            <person name="Kleinhagauer T."/>
            <person name="Glaeser S.P."/>
            <person name="Spergser J."/>
            <person name="Ruckert C."/>
            <person name="Kaempfer P."/>
            <person name="Busse H.-J."/>
        </authorList>
    </citation>
    <scope>NUCLEOTIDE SEQUENCE [LARGE SCALE GENOMIC DNA]</scope>
    <source>
        <strain evidence="2 3">200CH</strain>
    </source>
</reference>
<name>A0A3G6J4V8_9CORY</name>